<name>A0A418MTP0_9ACTN</name>
<dbReference type="GO" id="GO:0044281">
    <property type="term" value="P:small molecule metabolic process"/>
    <property type="evidence" value="ECO:0007669"/>
    <property type="project" value="UniProtKB-ARBA"/>
</dbReference>
<dbReference type="Proteomes" id="UP000283832">
    <property type="component" value="Unassembled WGS sequence"/>
</dbReference>
<dbReference type="OrthoDB" id="2273115at2"/>
<evidence type="ECO:0000259" key="3">
    <source>
        <dbReference type="Pfam" id="PF01557"/>
    </source>
</evidence>
<keyword evidence="4" id="KW-0378">Hydrolase</keyword>
<evidence type="ECO:0000313" key="4">
    <source>
        <dbReference type="EMBL" id="RIV37545.1"/>
    </source>
</evidence>
<dbReference type="GO" id="GO:0016787">
    <property type="term" value="F:hydrolase activity"/>
    <property type="evidence" value="ECO:0007669"/>
    <property type="project" value="UniProtKB-KW"/>
</dbReference>
<dbReference type="GO" id="GO:0046872">
    <property type="term" value="F:metal ion binding"/>
    <property type="evidence" value="ECO:0007669"/>
    <property type="project" value="UniProtKB-KW"/>
</dbReference>
<dbReference type="PANTHER" id="PTHR42796:SF4">
    <property type="entry name" value="FUMARYLACETOACETATE HYDROLASE DOMAIN-CONTAINING PROTEIN 2A"/>
    <property type="match status" value="1"/>
</dbReference>
<accession>A0A418MTP0</accession>
<proteinExistence type="inferred from homology"/>
<dbReference type="InterPro" id="IPR036663">
    <property type="entry name" value="Fumarylacetoacetase_C_sf"/>
</dbReference>
<dbReference type="InterPro" id="IPR011234">
    <property type="entry name" value="Fumarylacetoacetase-like_C"/>
</dbReference>
<dbReference type="PANTHER" id="PTHR42796">
    <property type="entry name" value="FUMARYLACETOACETATE HYDROLASE DOMAIN-CONTAINING PROTEIN 2A-RELATED"/>
    <property type="match status" value="1"/>
</dbReference>
<gene>
    <name evidence="4" type="ORF">D2L64_15025</name>
</gene>
<dbReference type="SUPFAM" id="SSF56529">
    <property type="entry name" value="FAH"/>
    <property type="match status" value="1"/>
</dbReference>
<dbReference type="FunFam" id="3.90.850.10:FF:000012">
    <property type="entry name" value="Putative 2-hydroxyhepta-2,4-diene-1,7-dioate isomerase"/>
    <property type="match status" value="1"/>
</dbReference>
<evidence type="ECO:0000256" key="1">
    <source>
        <dbReference type="ARBA" id="ARBA00010211"/>
    </source>
</evidence>
<dbReference type="Pfam" id="PF01557">
    <property type="entry name" value="FAA_hydrolase"/>
    <property type="match status" value="1"/>
</dbReference>
<dbReference type="AlphaFoldDB" id="A0A418MTP0"/>
<keyword evidence="2" id="KW-0479">Metal-binding</keyword>
<keyword evidence="5" id="KW-1185">Reference proteome</keyword>
<sequence>MKLLRVGPPGREFPALLDDTGRLRDLRTVVDDLDAAFLAADGLARLAAVHPDDLPVLDDTGLRTGPPLRPGKIVCVGLNYRDHAAETGAALPAEPVVFLKAADTVVGPDDAVLVPRGSTKTDWEVELAVVIGRQARYLPSTQAARDCIAGYAISHDVSEREFQLERGGQWDKGKSCETFNPFGPWLVTADEIPDPQDLRLRLWVNGVLRQDGSTKDMIFPVVEVVRYLSQFMVLYPGDVINTGTPAGVALGLPEPKPYLAAGDVVELEIDGLGRQRQTLAPA</sequence>
<dbReference type="EMBL" id="QXEC01000013">
    <property type="protein sequence ID" value="RIV37545.1"/>
    <property type="molecule type" value="Genomic_DNA"/>
</dbReference>
<comment type="caution">
    <text evidence="4">The sequence shown here is derived from an EMBL/GenBank/DDBJ whole genome shotgun (WGS) entry which is preliminary data.</text>
</comment>
<dbReference type="InterPro" id="IPR051121">
    <property type="entry name" value="FAH"/>
</dbReference>
<comment type="similarity">
    <text evidence="1">Belongs to the FAH family.</text>
</comment>
<evidence type="ECO:0000313" key="5">
    <source>
        <dbReference type="Proteomes" id="UP000283832"/>
    </source>
</evidence>
<reference evidence="4 5" key="1">
    <citation type="submission" date="2018-08" db="EMBL/GenBank/DDBJ databases">
        <title>Jishengella sp. nov., isolated from a root of Azadirachta indica A. Juss. var. siamensis Valenton.</title>
        <authorList>
            <person name="Kuncharoen N."/>
            <person name="Tanasupawat S."/>
            <person name="Kudo T."/>
            <person name="Ohkuma M."/>
        </authorList>
    </citation>
    <scope>NUCLEOTIDE SEQUENCE [LARGE SCALE GENOMIC DNA]</scope>
    <source>
        <strain evidence="4 5">AZ1-13</strain>
    </source>
</reference>
<organism evidence="4 5">
    <name type="scientific">Micromonospora radicis</name>
    <dbReference type="NCBI Taxonomy" id="1894971"/>
    <lineage>
        <taxon>Bacteria</taxon>
        <taxon>Bacillati</taxon>
        <taxon>Actinomycetota</taxon>
        <taxon>Actinomycetes</taxon>
        <taxon>Micromonosporales</taxon>
        <taxon>Micromonosporaceae</taxon>
        <taxon>Micromonospora</taxon>
    </lineage>
</organism>
<dbReference type="Gene3D" id="3.90.850.10">
    <property type="entry name" value="Fumarylacetoacetase-like, C-terminal domain"/>
    <property type="match status" value="1"/>
</dbReference>
<evidence type="ECO:0000256" key="2">
    <source>
        <dbReference type="ARBA" id="ARBA00022723"/>
    </source>
</evidence>
<feature type="domain" description="Fumarylacetoacetase-like C-terminal" evidence="3">
    <location>
        <begin position="72"/>
        <end position="279"/>
    </location>
</feature>
<protein>
    <submittedName>
        <fullName evidence="4">FAA hydrolase family protein</fullName>
    </submittedName>
</protein>